<dbReference type="PANTHER" id="PTHR43708:SF8">
    <property type="entry name" value="OXIDOREDUCTASE"/>
    <property type="match status" value="1"/>
</dbReference>
<accession>A0AAW4PMV7</accession>
<dbReference type="EMBL" id="RKLR01000002">
    <property type="protein sequence ID" value="MBX0322368.1"/>
    <property type="molecule type" value="Genomic_DNA"/>
</dbReference>
<reference evidence="3 4" key="1">
    <citation type="submission" date="2021-06" db="EMBL/GenBank/DDBJ databases">
        <title>Halomicroarcula sp. a new haloarchaeum isolated from saline soil.</title>
        <authorList>
            <person name="Duran-Viseras A."/>
            <person name="Sanchez-Porro C."/>
            <person name="Ventosa A."/>
        </authorList>
    </citation>
    <scope>NUCLEOTIDE SEQUENCE [LARGE SCALE GENOMIC DNA]</scope>
    <source>
        <strain evidence="3 4">F13</strain>
    </source>
</reference>
<evidence type="ECO:0000259" key="2">
    <source>
        <dbReference type="Pfam" id="PF22725"/>
    </source>
</evidence>
<dbReference type="AlphaFoldDB" id="A0AAW4PMV7"/>
<evidence type="ECO:0000313" key="3">
    <source>
        <dbReference type="EMBL" id="MBX0322368.1"/>
    </source>
</evidence>
<dbReference type="SUPFAM" id="SSF51735">
    <property type="entry name" value="NAD(P)-binding Rossmann-fold domains"/>
    <property type="match status" value="1"/>
</dbReference>
<comment type="caution">
    <text evidence="3">The sequence shown here is derived from an EMBL/GenBank/DDBJ whole genome shotgun (WGS) entry which is preliminary data.</text>
</comment>
<dbReference type="Gene3D" id="3.40.50.720">
    <property type="entry name" value="NAD(P)-binding Rossmann-like Domain"/>
    <property type="match status" value="1"/>
</dbReference>
<proteinExistence type="predicted"/>
<keyword evidence="4" id="KW-1185">Reference proteome</keyword>
<name>A0AAW4PMV7_9EURY</name>
<feature type="domain" description="Gfo/Idh/MocA-like oxidoreductase N-terminal" evidence="1">
    <location>
        <begin position="8"/>
        <end position="124"/>
    </location>
</feature>
<dbReference type="RefSeq" id="WP_220617370.1">
    <property type="nucleotide sequence ID" value="NZ_RKLR01000002.1"/>
</dbReference>
<dbReference type="Proteomes" id="UP001430377">
    <property type="component" value="Unassembled WGS sequence"/>
</dbReference>
<dbReference type="InterPro" id="IPR055170">
    <property type="entry name" value="GFO_IDH_MocA-like_dom"/>
</dbReference>
<sequence length="357" mass="39806">MTHQMVHVGLGGQGRHWTTEAIPPNVDAGRVEVVAAVDTDPDRLERAETDLGLSPDRCYTDLDTALTEREADFCSVVTPPSAHEPVVDTALSHGLDIISEKPIADTLEGSVRIARKVREAGAKMGITMSHRYDQDKTTFRRALAEASPVDYLTARYTGNVRERGHYSDYVHEMEDMLLLDGAIHHLDMLRSFVDARVERVYAETWVPDGADYEGDCSGLVTLHFEDGTRAQYEGSYANATTLNGWGHEQFRAECQAETVLLDNREVERFPFDPDRVGNWEGVRKGDGQQVPLAERPLWENAWLIEQFCEWLDGGDPMATRVEETLQSMAVVFAAIESSERGEAVNVQDLLGDARQNA</sequence>
<protein>
    <submittedName>
        <fullName evidence="3">Gfo/Idh/MocA family oxidoreductase</fullName>
    </submittedName>
</protein>
<organism evidence="3 4">
    <name type="scientific">Haloarcula rubra</name>
    <dbReference type="NCBI Taxonomy" id="2487747"/>
    <lineage>
        <taxon>Archaea</taxon>
        <taxon>Methanobacteriati</taxon>
        <taxon>Methanobacteriota</taxon>
        <taxon>Stenosarchaea group</taxon>
        <taxon>Halobacteria</taxon>
        <taxon>Halobacteriales</taxon>
        <taxon>Haloarculaceae</taxon>
        <taxon>Haloarcula</taxon>
    </lineage>
</organism>
<feature type="domain" description="GFO/IDH/MocA-like oxidoreductase" evidence="2">
    <location>
        <begin position="153"/>
        <end position="240"/>
    </location>
</feature>
<dbReference type="SUPFAM" id="SSF55347">
    <property type="entry name" value="Glyceraldehyde-3-phosphate dehydrogenase-like, C-terminal domain"/>
    <property type="match status" value="1"/>
</dbReference>
<dbReference type="GO" id="GO:0000166">
    <property type="term" value="F:nucleotide binding"/>
    <property type="evidence" value="ECO:0007669"/>
    <property type="project" value="InterPro"/>
</dbReference>
<dbReference type="Gene3D" id="3.30.360.10">
    <property type="entry name" value="Dihydrodipicolinate Reductase, domain 2"/>
    <property type="match status" value="1"/>
</dbReference>
<evidence type="ECO:0000259" key="1">
    <source>
        <dbReference type="Pfam" id="PF01408"/>
    </source>
</evidence>
<gene>
    <name evidence="3" type="ORF">EGH21_04905</name>
</gene>
<dbReference type="Pfam" id="PF22725">
    <property type="entry name" value="GFO_IDH_MocA_C3"/>
    <property type="match status" value="1"/>
</dbReference>
<dbReference type="InterPro" id="IPR051317">
    <property type="entry name" value="Gfo/Idh/MocA_oxidoreduct"/>
</dbReference>
<dbReference type="InterPro" id="IPR000683">
    <property type="entry name" value="Gfo/Idh/MocA-like_OxRdtase_N"/>
</dbReference>
<dbReference type="InterPro" id="IPR036291">
    <property type="entry name" value="NAD(P)-bd_dom_sf"/>
</dbReference>
<dbReference type="PANTHER" id="PTHR43708">
    <property type="entry name" value="CONSERVED EXPRESSED OXIDOREDUCTASE (EUROFUNG)"/>
    <property type="match status" value="1"/>
</dbReference>
<evidence type="ECO:0000313" key="4">
    <source>
        <dbReference type="Proteomes" id="UP001430377"/>
    </source>
</evidence>
<dbReference type="Pfam" id="PF01408">
    <property type="entry name" value="GFO_IDH_MocA"/>
    <property type="match status" value="1"/>
</dbReference>